<proteinExistence type="inferred from homology"/>
<keyword evidence="3 9" id="KW-0812">Transmembrane</keyword>
<comment type="similarity">
    <text evidence="2">Belongs to the CD164 family.</text>
</comment>
<dbReference type="GeneID" id="106469779"/>
<evidence type="ECO:0000313" key="10">
    <source>
        <dbReference type="Proteomes" id="UP000694941"/>
    </source>
</evidence>
<dbReference type="Pfam" id="PF05283">
    <property type="entry name" value="MGC-24"/>
    <property type="match status" value="1"/>
</dbReference>
<feature type="region of interest" description="Disordered" evidence="8">
    <location>
        <begin position="49"/>
        <end position="94"/>
    </location>
</feature>
<keyword evidence="5 9" id="KW-1133">Transmembrane helix</keyword>
<gene>
    <name evidence="11" type="primary">LOC106469779</name>
</gene>
<feature type="compositionally biased region" description="Polar residues" evidence="8">
    <location>
        <begin position="49"/>
        <end position="87"/>
    </location>
</feature>
<keyword evidence="10" id="KW-1185">Reference proteome</keyword>
<protein>
    <submittedName>
        <fullName evidence="11">Sialomucin core protein 24-like</fullName>
    </submittedName>
</protein>
<evidence type="ECO:0000256" key="6">
    <source>
        <dbReference type="ARBA" id="ARBA00023136"/>
    </source>
</evidence>
<dbReference type="InterPro" id="IPR007947">
    <property type="entry name" value="CD164_MGC24"/>
</dbReference>
<accession>A0ABM1TDU1</accession>
<evidence type="ECO:0000256" key="1">
    <source>
        <dbReference type="ARBA" id="ARBA00004479"/>
    </source>
</evidence>
<evidence type="ECO:0000256" key="7">
    <source>
        <dbReference type="ARBA" id="ARBA00023180"/>
    </source>
</evidence>
<sequence>MCPGDLNNISQSALCGHANVDDEVNGFSSDVPNLNVYSTMDQSPSAEILTTSTNDTELPTTTSNAQSTVSAEEITTFSPDISTENKTSSVVSASSPSAAPLSARRFDAPSFIGGIVLSLGFLAILYVGFKFYKAHTERNYHTL</sequence>
<organism evidence="10 11">
    <name type="scientific">Limulus polyphemus</name>
    <name type="common">Atlantic horseshoe crab</name>
    <dbReference type="NCBI Taxonomy" id="6850"/>
    <lineage>
        <taxon>Eukaryota</taxon>
        <taxon>Metazoa</taxon>
        <taxon>Ecdysozoa</taxon>
        <taxon>Arthropoda</taxon>
        <taxon>Chelicerata</taxon>
        <taxon>Merostomata</taxon>
        <taxon>Xiphosura</taxon>
        <taxon>Limulidae</taxon>
        <taxon>Limulus</taxon>
    </lineage>
</organism>
<dbReference type="Proteomes" id="UP000694941">
    <property type="component" value="Unplaced"/>
</dbReference>
<reference evidence="11" key="1">
    <citation type="submission" date="2025-08" db="UniProtKB">
        <authorList>
            <consortium name="RefSeq"/>
        </authorList>
    </citation>
    <scope>IDENTIFICATION</scope>
    <source>
        <tissue evidence="11">Muscle</tissue>
    </source>
</reference>
<dbReference type="PANTHER" id="PTHR11337:SF8">
    <property type="entry name" value="VISGUN, ISOFORM E"/>
    <property type="match status" value="1"/>
</dbReference>
<evidence type="ECO:0000256" key="3">
    <source>
        <dbReference type="ARBA" id="ARBA00022692"/>
    </source>
</evidence>
<evidence type="ECO:0000256" key="4">
    <source>
        <dbReference type="ARBA" id="ARBA00022729"/>
    </source>
</evidence>
<feature type="transmembrane region" description="Helical" evidence="9">
    <location>
        <begin position="110"/>
        <end position="129"/>
    </location>
</feature>
<keyword evidence="6 9" id="KW-0472">Membrane</keyword>
<name>A0ABM1TDU1_LIMPO</name>
<evidence type="ECO:0000256" key="8">
    <source>
        <dbReference type="SAM" id="MobiDB-lite"/>
    </source>
</evidence>
<keyword evidence="7" id="KW-0325">Glycoprotein</keyword>
<evidence type="ECO:0000256" key="9">
    <source>
        <dbReference type="SAM" id="Phobius"/>
    </source>
</evidence>
<dbReference type="PANTHER" id="PTHR11337">
    <property type="entry name" value="MUCIN/PORIMIN"/>
    <property type="match status" value="1"/>
</dbReference>
<evidence type="ECO:0000256" key="2">
    <source>
        <dbReference type="ARBA" id="ARBA00005341"/>
    </source>
</evidence>
<keyword evidence="4" id="KW-0732">Signal</keyword>
<evidence type="ECO:0000256" key="5">
    <source>
        <dbReference type="ARBA" id="ARBA00022989"/>
    </source>
</evidence>
<dbReference type="RefSeq" id="XP_022254047.1">
    <property type="nucleotide sequence ID" value="XM_022398339.1"/>
</dbReference>
<evidence type="ECO:0000313" key="11">
    <source>
        <dbReference type="RefSeq" id="XP_022254047.1"/>
    </source>
</evidence>
<comment type="subcellular location">
    <subcellularLocation>
        <location evidence="1">Membrane</location>
        <topology evidence="1">Single-pass type I membrane protein</topology>
    </subcellularLocation>
</comment>